<comment type="caution">
    <text evidence="2">The sequence shown here is derived from an EMBL/GenBank/DDBJ whole genome shotgun (WGS) entry which is preliminary data.</text>
</comment>
<feature type="region of interest" description="Disordered" evidence="1">
    <location>
        <begin position="1"/>
        <end position="72"/>
    </location>
</feature>
<sequence length="188" mass="20337">MTDRSANGTHTNGTNGTDSTHGANGNHGNDGNGAHGAHGIDGTDGTHGADVTHDTNGTNGDRDGRSESPTGVNNAMEAQLSTATSTVSSASTDTMIRRVTPQQARVILQRRRRRRESIPAGVTNGASGITLRREAADGALMIILRGNRVEWDPLDAEFPEEDVYQMLWRSRRGHARRDETNFIWHLLD</sequence>
<evidence type="ECO:0000313" key="2">
    <source>
        <dbReference type="EMBL" id="KAG5967755.1"/>
    </source>
</evidence>
<gene>
    <name evidence="2" type="ORF">E4U57_000109</name>
</gene>
<evidence type="ECO:0000256" key="1">
    <source>
        <dbReference type="SAM" id="MobiDB-lite"/>
    </source>
</evidence>
<reference evidence="2 3" key="1">
    <citation type="journal article" date="2020" name="bioRxiv">
        <title>Whole genome comparisons of ergot fungi reveals the divergence and evolution of species within the genus Claviceps are the result of varying mechanisms driving genome evolution and host range expansion.</title>
        <authorList>
            <person name="Wyka S.A."/>
            <person name="Mondo S.J."/>
            <person name="Liu M."/>
            <person name="Dettman J."/>
            <person name="Nalam V."/>
            <person name="Broders K.D."/>
        </authorList>
    </citation>
    <scope>NUCLEOTIDE SEQUENCE [LARGE SCALE GENOMIC DNA]</scope>
    <source>
        <strain evidence="2 3">LM583</strain>
    </source>
</reference>
<name>A0ABQ7PMJ6_9HYPO</name>
<dbReference type="Proteomes" id="UP000742024">
    <property type="component" value="Unassembled WGS sequence"/>
</dbReference>
<organism evidence="2 3">
    <name type="scientific">Claviceps arundinis</name>
    <dbReference type="NCBI Taxonomy" id="1623583"/>
    <lineage>
        <taxon>Eukaryota</taxon>
        <taxon>Fungi</taxon>
        <taxon>Dikarya</taxon>
        <taxon>Ascomycota</taxon>
        <taxon>Pezizomycotina</taxon>
        <taxon>Sordariomycetes</taxon>
        <taxon>Hypocreomycetidae</taxon>
        <taxon>Hypocreales</taxon>
        <taxon>Clavicipitaceae</taxon>
        <taxon>Claviceps</taxon>
    </lineage>
</organism>
<dbReference type="EMBL" id="SRPR01000010">
    <property type="protein sequence ID" value="KAG5967755.1"/>
    <property type="molecule type" value="Genomic_DNA"/>
</dbReference>
<protein>
    <submittedName>
        <fullName evidence="2">Uncharacterized protein</fullName>
    </submittedName>
</protein>
<proteinExistence type="predicted"/>
<evidence type="ECO:0000313" key="3">
    <source>
        <dbReference type="Proteomes" id="UP000742024"/>
    </source>
</evidence>
<accession>A0ABQ7PMJ6</accession>
<keyword evidence="3" id="KW-1185">Reference proteome</keyword>
<feature type="compositionally biased region" description="Low complexity" evidence="1">
    <location>
        <begin position="7"/>
        <end position="27"/>
    </location>
</feature>